<evidence type="ECO:0000256" key="4">
    <source>
        <dbReference type="ARBA" id="ARBA00022989"/>
    </source>
</evidence>
<comment type="activity regulation">
    <text evidence="10">Na(+) is not transported, but it plays an essential structural role and its presence is essential for fluoride channel function.</text>
</comment>
<dbReference type="InterPro" id="IPR003691">
    <property type="entry name" value="FluC"/>
</dbReference>
<keyword evidence="3 10" id="KW-0812">Transmembrane</keyword>
<comment type="function">
    <text evidence="9 10">Fluoride-specific ion channel. Important for reducing fluoride concentration in the cell, thus reducing its toxicity.</text>
</comment>
<evidence type="ECO:0000256" key="10">
    <source>
        <dbReference type="HAMAP-Rule" id="MF_00454"/>
    </source>
</evidence>
<evidence type="ECO:0000256" key="5">
    <source>
        <dbReference type="ARBA" id="ARBA00023136"/>
    </source>
</evidence>
<feature type="transmembrane region" description="Helical" evidence="10">
    <location>
        <begin position="89"/>
        <end position="110"/>
    </location>
</feature>
<dbReference type="HAMAP" id="MF_00454">
    <property type="entry name" value="FluC"/>
    <property type="match status" value="1"/>
</dbReference>
<feature type="transmembrane region" description="Helical" evidence="10">
    <location>
        <begin position="28"/>
        <end position="48"/>
    </location>
</feature>
<name>A0ABY5BSR5_9LACO</name>
<feature type="transmembrane region" description="Helical" evidence="10">
    <location>
        <begin position="55"/>
        <end position="73"/>
    </location>
</feature>
<dbReference type="Pfam" id="PF02537">
    <property type="entry name" value="CRCB"/>
    <property type="match status" value="1"/>
</dbReference>
<proteinExistence type="inferred from homology"/>
<evidence type="ECO:0000313" key="12">
    <source>
        <dbReference type="Proteomes" id="UP001057025"/>
    </source>
</evidence>
<comment type="subcellular location">
    <subcellularLocation>
        <location evidence="1 10">Cell membrane</location>
        <topology evidence="1 10">Multi-pass membrane protein</topology>
    </subcellularLocation>
</comment>
<evidence type="ECO:0000256" key="6">
    <source>
        <dbReference type="ARBA" id="ARBA00023303"/>
    </source>
</evidence>
<evidence type="ECO:0000256" key="7">
    <source>
        <dbReference type="ARBA" id="ARBA00035120"/>
    </source>
</evidence>
<keyword evidence="4 10" id="KW-1133">Transmembrane helix</keyword>
<keyword evidence="10" id="KW-0406">Ion transport</keyword>
<evidence type="ECO:0000313" key="11">
    <source>
        <dbReference type="EMBL" id="USS87626.1"/>
    </source>
</evidence>
<feature type="binding site" evidence="10">
    <location>
        <position position="65"/>
    </location>
    <ligand>
        <name>Na(+)</name>
        <dbReference type="ChEBI" id="CHEBI:29101"/>
        <note>structural</note>
    </ligand>
</feature>
<evidence type="ECO:0000256" key="8">
    <source>
        <dbReference type="ARBA" id="ARBA00035585"/>
    </source>
</evidence>
<organism evidence="11 12">
    <name type="scientific">Fructilactobacillus hinvesii</name>
    <dbReference type="NCBI Taxonomy" id="2940300"/>
    <lineage>
        <taxon>Bacteria</taxon>
        <taxon>Bacillati</taxon>
        <taxon>Bacillota</taxon>
        <taxon>Bacilli</taxon>
        <taxon>Lactobacillales</taxon>
        <taxon>Lactobacillaceae</taxon>
        <taxon>Fructilactobacillus</taxon>
    </lineage>
</organism>
<reference evidence="11" key="1">
    <citation type="submission" date="2022-05" db="EMBL/GenBank/DDBJ databases">
        <authorList>
            <person name="Oliphant S.A."/>
            <person name="Watson-Haigh N.S."/>
            <person name="Sumby K.M."/>
            <person name="Gardner J.M."/>
            <person name="Jiranek V."/>
        </authorList>
    </citation>
    <scope>NUCLEOTIDE SEQUENCE</scope>
    <source>
        <strain evidence="11">KI11_C11</strain>
    </source>
</reference>
<evidence type="ECO:0000256" key="1">
    <source>
        <dbReference type="ARBA" id="ARBA00004651"/>
    </source>
</evidence>
<evidence type="ECO:0000256" key="2">
    <source>
        <dbReference type="ARBA" id="ARBA00022475"/>
    </source>
</evidence>
<keyword evidence="6 10" id="KW-0407">Ion channel</keyword>
<keyword evidence="10" id="KW-0479">Metal-binding</keyword>
<accession>A0ABY5BSR5</accession>
<keyword evidence="5 10" id="KW-0472">Membrane</keyword>
<comment type="catalytic activity">
    <reaction evidence="8">
        <text>fluoride(in) = fluoride(out)</text>
        <dbReference type="Rhea" id="RHEA:76159"/>
        <dbReference type="ChEBI" id="CHEBI:17051"/>
    </reaction>
    <physiologicalReaction direction="left-to-right" evidence="8">
        <dbReference type="Rhea" id="RHEA:76160"/>
    </physiologicalReaction>
</comment>
<dbReference type="Proteomes" id="UP001057025">
    <property type="component" value="Chromosome"/>
</dbReference>
<keyword evidence="10" id="KW-0915">Sodium</keyword>
<dbReference type="EMBL" id="CP097118">
    <property type="protein sequence ID" value="USS87626.1"/>
    <property type="molecule type" value="Genomic_DNA"/>
</dbReference>
<comment type="similarity">
    <text evidence="7 10">Belongs to the fluoride channel Fluc/FEX (TC 1.A.43) family.</text>
</comment>
<keyword evidence="12" id="KW-1185">Reference proteome</keyword>
<evidence type="ECO:0000256" key="9">
    <source>
        <dbReference type="ARBA" id="ARBA00049940"/>
    </source>
</evidence>
<sequence>MFLTLVLGSGLGAVGRSTITNLLKKKELGILATLLVNLGGCFIAGMLLGANSTSWLAALFLGFIGGFTTYSTFNGELASFYFQRKYLSLAGYLLISYGGGLLACYVGYLLG</sequence>
<keyword evidence="2 10" id="KW-1003">Cell membrane</keyword>
<evidence type="ECO:0000256" key="3">
    <source>
        <dbReference type="ARBA" id="ARBA00022692"/>
    </source>
</evidence>
<gene>
    <name evidence="10" type="primary">fluC</name>
    <name evidence="10" type="synonym">crcB</name>
    <name evidence="11" type="ORF">M3M39_05760</name>
</gene>
<dbReference type="RefSeq" id="WP_252796917.1">
    <property type="nucleotide sequence ID" value="NZ_CP097118.1"/>
</dbReference>
<feature type="binding site" evidence="10">
    <location>
        <position position="68"/>
    </location>
    <ligand>
        <name>Na(+)</name>
        <dbReference type="ChEBI" id="CHEBI:29101"/>
        <note>structural</note>
    </ligand>
</feature>
<keyword evidence="10" id="KW-0813">Transport</keyword>
<protein>
    <recommendedName>
        <fullName evidence="10">Fluoride-specific ion channel FluC</fullName>
    </recommendedName>
</protein>